<evidence type="ECO:0000256" key="1">
    <source>
        <dbReference type="ARBA" id="ARBA00004651"/>
    </source>
</evidence>
<dbReference type="AlphaFoldDB" id="A0A418XG20"/>
<organism evidence="9 10">
    <name type="scientific">Massilia cavernae</name>
    <dbReference type="NCBI Taxonomy" id="2320864"/>
    <lineage>
        <taxon>Bacteria</taxon>
        <taxon>Pseudomonadati</taxon>
        <taxon>Pseudomonadota</taxon>
        <taxon>Betaproteobacteria</taxon>
        <taxon>Burkholderiales</taxon>
        <taxon>Oxalobacteraceae</taxon>
        <taxon>Telluria group</taxon>
        <taxon>Massilia</taxon>
    </lineage>
</organism>
<comment type="similarity">
    <text evidence="2">Belongs to the UPF0702 family.</text>
</comment>
<dbReference type="PANTHER" id="PTHR34582">
    <property type="entry name" value="UPF0702 TRANSMEMBRANE PROTEIN YCAP"/>
    <property type="match status" value="1"/>
</dbReference>
<evidence type="ECO:0000256" key="2">
    <source>
        <dbReference type="ARBA" id="ARBA00006448"/>
    </source>
</evidence>
<evidence type="ECO:0000256" key="4">
    <source>
        <dbReference type="ARBA" id="ARBA00022692"/>
    </source>
</evidence>
<evidence type="ECO:0000313" key="9">
    <source>
        <dbReference type="EMBL" id="RJG11414.1"/>
    </source>
</evidence>
<name>A0A418XG20_9BURK</name>
<evidence type="ECO:0000256" key="3">
    <source>
        <dbReference type="ARBA" id="ARBA00022475"/>
    </source>
</evidence>
<keyword evidence="6 7" id="KW-0472">Membrane</keyword>
<dbReference type="PANTHER" id="PTHR34582:SF6">
    <property type="entry name" value="UPF0702 TRANSMEMBRANE PROTEIN YCAP"/>
    <property type="match status" value="1"/>
</dbReference>
<dbReference type="Gene3D" id="3.30.240.20">
    <property type="entry name" value="bsu07140 like domains"/>
    <property type="match status" value="1"/>
</dbReference>
<dbReference type="Proteomes" id="UP000284006">
    <property type="component" value="Unassembled WGS sequence"/>
</dbReference>
<reference evidence="9 10" key="1">
    <citation type="submission" date="2018-09" db="EMBL/GenBank/DDBJ databases">
        <authorList>
            <person name="Zhu H."/>
        </authorList>
    </citation>
    <scope>NUCLEOTIDE SEQUENCE [LARGE SCALE GENOMIC DNA]</scope>
    <source>
        <strain evidence="9 10">K1S02-61</strain>
    </source>
</reference>
<dbReference type="Pfam" id="PF04239">
    <property type="entry name" value="DUF421"/>
    <property type="match status" value="1"/>
</dbReference>
<keyword evidence="3" id="KW-1003">Cell membrane</keyword>
<sequence>MFDMSLDWWEFVVRGAIVYLVLLGMMRVSGRRTVGQFTPFDLLVVMLLSESVSNALTGGDQSVGGGLIVAAVLVALNMLMAFLSAHSKKMDKMLDGTAVLLGRHGFFYEDVIKKCRLSDAEVEEAMREADCKREEMEYAFLEADGHITVLKKRES</sequence>
<dbReference type="GO" id="GO:0005886">
    <property type="term" value="C:plasma membrane"/>
    <property type="evidence" value="ECO:0007669"/>
    <property type="project" value="UniProtKB-SubCell"/>
</dbReference>
<evidence type="ECO:0000259" key="8">
    <source>
        <dbReference type="Pfam" id="PF04239"/>
    </source>
</evidence>
<comment type="caution">
    <text evidence="9">The sequence shown here is derived from an EMBL/GenBank/DDBJ whole genome shotgun (WGS) entry which is preliminary data.</text>
</comment>
<feature type="transmembrane region" description="Helical" evidence="7">
    <location>
        <begin position="63"/>
        <end position="83"/>
    </location>
</feature>
<protein>
    <submittedName>
        <fullName evidence="9">DUF421 domain-containing protein</fullName>
    </submittedName>
</protein>
<keyword evidence="4 7" id="KW-0812">Transmembrane</keyword>
<dbReference type="InterPro" id="IPR007353">
    <property type="entry name" value="DUF421"/>
</dbReference>
<comment type="subcellular location">
    <subcellularLocation>
        <location evidence="1">Cell membrane</location>
        <topology evidence="1">Multi-pass membrane protein</topology>
    </subcellularLocation>
</comment>
<dbReference type="RefSeq" id="WP_119812466.1">
    <property type="nucleotide sequence ID" value="NZ_QYUP01000149.1"/>
</dbReference>
<evidence type="ECO:0000313" key="10">
    <source>
        <dbReference type="Proteomes" id="UP000284006"/>
    </source>
</evidence>
<keyword evidence="10" id="KW-1185">Reference proteome</keyword>
<accession>A0A418XG20</accession>
<dbReference type="InterPro" id="IPR023090">
    <property type="entry name" value="UPF0702_alpha/beta_dom_sf"/>
</dbReference>
<feature type="domain" description="YetF C-terminal" evidence="8">
    <location>
        <begin position="86"/>
        <end position="154"/>
    </location>
</feature>
<feature type="transmembrane region" description="Helical" evidence="7">
    <location>
        <begin position="6"/>
        <end position="25"/>
    </location>
</feature>
<proteinExistence type="inferred from homology"/>
<evidence type="ECO:0000256" key="5">
    <source>
        <dbReference type="ARBA" id="ARBA00022989"/>
    </source>
</evidence>
<keyword evidence="5 7" id="KW-1133">Transmembrane helix</keyword>
<evidence type="ECO:0000256" key="7">
    <source>
        <dbReference type="SAM" id="Phobius"/>
    </source>
</evidence>
<dbReference type="OrthoDB" id="9793799at2"/>
<gene>
    <name evidence="9" type="ORF">D3872_20030</name>
</gene>
<evidence type="ECO:0000256" key="6">
    <source>
        <dbReference type="ARBA" id="ARBA00023136"/>
    </source>
</evidence>
<dbReference type="EMBL" id="QYUP01000149">
    <property type="protein sequence ID" value="RJG11414.1"/>
    <property type="molecule type" value="Genomic_DNA"/>
</dbReference>